<dbReference type="OrthoDB" id="10261408at2759"/>
<dbReference type="Pfam" id="PF00172">
    <property type="entry name" value="Zn_clus"/>
    <property type="match status" value="1"/>
</dbReference>
<reference evidence="4 5" key="1">
    <citation type="journal article" date="2016" name="PLoS Pathog.">
        <title>Biosynthesis of antibiotic leucinostatins in bio-control fungus Purpureocillium lilacinum and their inhibition on phytophthora revealed by genome mining.</title>
        <authorList>
            <person name="Wang G."/>
            <person name="Liu Z."/>
            <person name="Lin R."/>
            <person name="Li E."/>
            <person name="Mao Z."/>
            <person name="Ling J."/>
            <person name="Yang Y."/>
            <person name="Yin W.B."/>
            <person name="Xie B."/>
        </authorList>
    </citation>
    <scope>NUCLEOTIDE SEQUENCE [LARGE SCALE GENOMIC DNA]</scope>
    <source>
        <strain evidence="4">170</strain>
    </source>
</reference>
<keyword evidence="1" id="KW-0539">Nucleus</keyword>
<dbReference type="AlphaFoldDB" id="A0A179F6V1"/>
<dbReference type="CDD" id="cd00067">
    <property type="entry name" value="GAL4"/>
    <property type="match status" value="1"/>
</dbReference>
<dbReference type="SMART" id="SM00066">
    <property type="entry name" value="GAL4"/>
    <property type="match status" value="1"/>
</dbReference>
<dbReference type="STRING" id="1380566.A0A179F6V1"/>
<dbReference type="GeneID" id="28845660"/>
<keyword evidence="5" id="KW-1185">Reference proteome</keyword>
<evidence type="ECO:0000256" key="1">
    <source>
        <dbReference type="ARBA" id="ARBA00023242"/>
    </source>
</evidence>
<dbReference type="InterPro" id="IPR036864">
    <property type="entry name" value="Zn2-C6_fun-type_DNA-bd_sf"/>
</dbReference>
<feature type="domain" description="Zn(2)-C6 fungal-type" evidence="3">
    <location>
        <begin position="40"/>
        <end position="70"/>
    </location>
</feature>
<protein>
    <submittedName>
        <fullName evidence="4">Fungal zn(2)-Cys(6) binuclear cluster domain-containing protein</fullName>
    </submittedName>
</protein>
<name>A0A179F6V1_METCM</name>
<dbReference type="CDD" id="cd12148">
    <property type="entry name" value="fungal_TF_MHR"/>
    <property type="match status" value="1"/>
</dbReference>
<dbReference type="GO" id="GO:0008270">
    <property type="term" value="F:zinc ion binding"/>
    <property type="evidence" value="ECO:0007669"/>
    <property type="project" value="InterPro"/>
</dbReference>
<proteinExistence type="predicted"/>
<evidence type="ECO:0000313" key="5">
    <source>
        <dbReference type="Proteomes" id="UP000078397"/>
    </source>
</evidence>
<feature type="region of interest" description="Disordered" evidence="2">
    <location>
        <begin position="1"/>
        <end position="31"/>
    </location>
</feature>
<evidence type="ECO:0000256" key="2">
    <source>
        <dbReference type="SAM" id="MobiDB-lite"/>
    </source>
</evidence>
<evidence type="ECO:0000259" key="3">
    <source>
        <dbReference type="PROSITE" id="PS50048"/>
    </source>
</evidence>
<dbReference type="InterPro" id="IPR001138">
    <property type="entry name" value="Zn2Cys6_DnaBD"/>
</dbReference>
<accession>A0A179F6V1</accession>
<dbReference type="PROSITE" id="PS50048">
    <property type="entry name" value="ZN2_CY6_FUNGAL_2"/>
    <property type="match status" value="1"/>
</dbReference>
<dbReference type="Proteomes" id="UP000078397">
    <property type="component" value="Unassembled WGS sequence"/>
</dbReference>
<dbReference type="PROSITE" id="PS00463">
    <property type="entry name" value="ZN2_CY6_FUNGAL_1"/>
    <property type="match status" value="1"/>
</dbReference>
<sequence>MQRRMRTLLPAPIRSPDDPHAETTAESSAQKKRRSGVSIACNFCRNRKSACDGKQPACTPCFRRGIVCTYVTKSANETYMEALKRQNEALRSNEYALLEILDLLKSDSDERSMTLVRKLKASNETDTTTLLEQLKQDVTAGDGSILDQLEVTNSAGATSQSSAEINLMLRHPVAYPALAQVDLPSKFLHPLPIRLAKVYCNGNALLGSGREGLKPIPTLGFQTPEGPSATMLEESPSPYCDNRLANLRIIQWTSVPVTDEFAAGAISLFLKTDHPILGIFDAELFIRDLIEPRLRFCSPLLVNSLLYWACQAYASFEPRAIAYSEAFFNEADSLWSVESQNDSLNAVAASQFLSLGSVYYGKNAGLSYWSQGIQMAQRMKLFGVPDTVTEQTLSTQPHEWVQAMSHTAWGAYNWAAMRSLQFQEQDLSIRYPPTLAIPGLRGGGLESDNTARQIHSHPLPSYTGDSFPALCELWSMASQWILLCYKDGDSSTASRVSQEYAECMFQNLLSWSDKLPNSLARGDESTDHSLIIHIFRPFTITALGVATKGHTTHTDPIGPFTASLKQLKHLVRIFDCRYPSSTYSILWHVALLQVANAMVNEVDDPDSLGYFLLCVACYRDLFTSYRVVYSIVKGLLSMARRKGAMSALTAQLVLEQLQKNGKHHTALDNIRATFVVDLDLALTDTRAAQAEALANDFDAMAIFDVLTVSTDYIASSSADTRGHNQQDIIDGS</sequence>
<gene>
    <name evidence="4" type="ORF">VFPPC_01924</name>
</gene>
<dbReference type="Gene3D" id="4.10.240.10">
    <property type="entry name" value="Zn(2)-C6 fungal-type DNA-binding domain"/>
    <property type="match status" value="1"/>
</dbReference>
<dbReference type="RefSeq" id="XP_022284100.1">
    <property type="nucleotide sequence ID" value="XM_022428252.1"/>
</dbReference>
<dbReference type="GO" id="GO:0000981">
    <property type="term" value="F:DNA-binding transcription factor activity, RNA polymerase II-specific"/>
    <property type="evidence" value="ECO:0007669"/>
    <property type="project" value="InterPro"/>
</dbReference>
<comment type="caution">
    <text evidence="4">The sequence shown here is derived from an EMBL/GenBank/DDBJ whole genome shotgun (WGS) entry which is preliminary data.</text>
</comment>
<dbReference type="EMBL" id="LSBJ02000001">
    <property type="protein sequence ID" value="OAQ60883.2"/>
    <property type="molecule type" value="Genomic_DNA"/>
</dbReference>
<dbReference type="KEGG" id="pchm:VFPPC_01924"/>
<dbReference type="InterPro" id="IPR053187">
    <property type="entry name" value="Notoamide_regulator"/>
</dbReference>
<dbReference type="SUPFAM" id="SSF57701">
    <property type="entry name" value="Zn2/Cys6 DNA-binding domain"/>
    <property type="match status" value="1"/>
</dbReference>
<evidence type="ECO:0000313" key="4">
    <source>
        <dbReference type="EMBL" id="OAQ60883.2"/>
    </source>
</evidence>
<organism evidence="4 5">
    <name type="scientific">Pochonia chlamydosporia 170</name>
    <dbReference type="NCBI Taxonomy" id="1380566"/>
    <lineage>
        <taxon>Eukaryota</taxon>
        <taxon>Fungi</taxon>
        <taxon>Dikarya</taxon>
        <taxon>Ascomycota</taxon>
        <taxon>Pezizomycotina</taxon>
        <taxon>Sordariomycetes</taxon>
        <taxon>Hypocreomycetidae</taxon>
        <taxon>Hypocreales</taxon>
        <taxon>Clavicipitaceae</taxon>
        <taxon>Pochonia</taxon>
    </lineage>
</organism>
<dbReference type="PANTHER" id="PTHR47256">
    <property type="entry name" value="ZN(II)2CYS6 TRANSCRIPTION FACTOR (EUROFUNG)-RELATED"/>
    <property type="match status" value="1"/>
</dbReference>
<dbReference type="PANTHER" id="PTHR47256:SF1">
    <property type="entry name" value="ZN(II)2CYS6 TRANSCRIPTION FACTOR (EUROFUNG)"/>
    <property type="match status" value="1"/>
</dbReference>